<keyword evidence="2" id="KW-1185">Reference proteome</keyword>
<protein>
    <submittedName>
        <fullName evidence="1">Uncharacterized protein</fullName>
    </submittedName>
</protein>
<dbReference type="AlphaFoldDB" id="A0AAW0JA82"/>
<name>A0AAW0JA82_QUESU</name>
<sequence length="91" mass="10392">MNRLKSYRKNGHDLLFFVGPGNKALRNVLKLHNSFNQKKTAITYFKNQLTKSLGILKQVPIVLGRQGIEKYKNSYGKLNTLIKLTLVTGCR</sequence>
<evidence type="ECO:0000313" key="1">
    <source>
        <dbReference type="EMBL" id="KAK7823321.1"/>
    </source>
</evidence>
<dbReference type="EMBL" id="PKMF04000637">
    <property type="protein sequence ID" value="KAK7823321.1"/>
    <property type="molecule type" value="Genomic_DNA"/>
</dbReference>
<dbReference type="Proteomes" id="UP000237347">
    <property type="component" value="Unassembled WGS sequence"/>
</dbReference>
<gene>
    <name evidence="1" type="ORF">CFP56_035643</name>
</gene>
<organism evidence="1 2">
    <name type="scientific">Quercus suber</name>
    <name type="common">Cork oak</name>
    <dbReference type="NCBI Taxonomy" id="58331"/>
    <lineage>
        <taxon>Eukaryota</taxon>
        <taxon>Viridiplantae</taxon>
        <taxon>Streptophyta</taxon>
        <taxon>Embryophyta</taxon>
        <taxon>Tracheophyta</taxon>
        <taxon>Spermatophyta</taxon>
        <taxon>Magnoliopsida</taxon>
        <taxon>eudicotyledons</taxon>
        <taxon>Gunneridae</taxon>
        <taxon>Pentapetalae</taxon>
        <taxon>rosids</taxon>
        <taxon>fabids</taxon>
        <taxon>Fagales</taxon>
        <taxon>Fagaceae</taxon>
        <taxon>Quercus</taxon>
    </lineage>
</organism>
<evidence type="ECO:0000313" key="2">
    <source>
        <dbReference type="Proteomes" id="UP000237347"/>
    </source>
</evidence>
<comment type="caution">
    <text evidence="1">The sequence shown here is derived from an EMBL/GenBank/DDBJ whole genome shotgun (WGS) entry which is preliminary data.</text>
</comment>
<proteinExistence type="predicted"/>
<accession>A0AAW0JA82</accession>
<reference evidence="1 2" key="1">
    <citation type="journal article" date="2018" name="Sci. Data">
        <title>The draft genome sequence of cork oak.</title>
        <authorList>
            <person name="Ramos A.M."/>
            <person name="Usie A."/>
            <person name="Barbosa P."/>
            <person name="Barros P.M."/>
            <person name="Capote T."/>
            <person name="Chaves I."/>
            <person name="Simoes F."/>
            <person name="Abreu I."/>
            <person name="Carrasquinho I."/>
            <person name="Faro C."/>
            <person name="Guimaraes J.B."/>
            <person name="Mendonca D."/>
            <person name="Nobrega F."/>
            <person name="Rodrigues L."/>
            <person name="Saibo N.J.M."/>
            <person name="Varela M.C."/>
            <person name="Egas C."/>
            <person name="Matos J."/>
            <person name="Miguel C.M."/>
            <person name="Oliveira M.M."/>
            <person name="Ricardo C.P."/>
            <person name="Goncalves S."/>
        </authorList>
    </citation>
    <scope>NUCLEOTIDE SEQUENCE [LARGE SCALE GENOMIC DNA]</scope>
    <source>
        <strain evidence="2">cv. HL8</strain>
    </source>
</reference>